<evidence type="ECO:0000313" key="2">
    <source>
        <dbReference type="EMBL" id="MBB1243337.1"/>
    </source>
</evidence>
<reference evidence="3" key="1">
    <citation type="journal article" date="2020" name="Syst. Appl. Microbiol.">
        <title>Streptomyces alkaliterrae sp. nov., isolated from an alkaline soil, and emended descriptions of Streptomyces alkaliphilus, Streptomyces calidiresistens and Streptomyces durbertensis.</title>
        <authorList>
            <person name="Swiecimska M."/>
            <person name="Golinska P."/>
            <person name="Nouioui I."/>
            <person name="Wypij M."/>
            <person name="Rai M."/>
            <person name="Sangal V."/>
            <person name="Goodfellow M."/>
        </authorList>
    </citation>
    <scope>NUCLEOTIDE SEQUENCE [LARGE SCALE GENOMIC DNA]</scope>
    <source>
        <strain evidence="3">DSM 104538</strain>
    </source>
</reference>
<keyword evidence="1" id="KW-1133">Transmembrane helix</keyword>
<dbReference type="Proteomes" id="UP000766698">
    <property type="component" value="Unassembled WGS sequence"/>
</dbReference>
<dbReference type="EMBL" id="WMLF01000067">
    <property type="protein sequence ID" value="MBB1243337.1"/>
    <property type="molecule type" value="Genomic_DNA"/>
</dbReference>
<keyword evidence="1" id="KW-0812">Transmembrane</keyword>
<comment type="caution">
    <text evidence="2">The sequence shown here is derived from an EMBL/GenBank/DDBJ whole genome shotgun (WGS) entry which is preliminary data.</text>
</comment>
<keyword evidence="1" id="KW-0472">Membrane</keyword>
<evidence type="ECO:0000313" key="3">
    <source>
        <dbReference type="Proteomes" id="UP000766698"/>
    </source>
</evidence>
<proteinExistence type="predicted"/>
<protein>
    <submittedName>
        <fullName evidence="2">Uncharacterized protein</fullName>
    </submittedName>
</protein>
<organism evidence="2 3">
    <name type="scientific">Streptomyces durbertensis</name>
    <dbReference type="NCBI Taxonomy" id="2448886"/>
    <lineage>
        <taxon>Bacteria</taxon>
        <taxon>Bacillati</taxon>
        <taxon>Actinomycetota</taxon>
        <taxon>Actinomycetes</taxon>
        <taxon>Kitasatosporales</taxon>
        <taxon>Streptomycetaceae</taxon>
        <taxon>Streptomyces</taxon>
    </lineage>
</organism>
<evidence type="ECO:0000256" key="1">
    <source>
        <dbReference type="SAM" id="Phobius"/>
    </source>
</evidence>
<gene>
    <name evidence="2" type="ORF">GL263_07135</name>
</gene>
<dbReference type="RefSeq" id="WP_182854734.1">
    <property type="nucleotide sequence ID" value="NZ_WMLF01000067.1"/>
</dbReference>
<feature type="transmembrane region" description="Helical" evidence="1">
    <location>
        <begin position="26"/>
        <end position="45"/>
    </location>
</feature>
<keyword evidence="3" id="KW-1185">Reference proteome</keyword>
<name>A0ABR6EDD3_9ACTN</name>
<sequence length="49" mass="5187">MTAATSALALAQLAQGEEHATFNPLVIGLVALGVLLLMLFVTTSFNRDR</sequence>
<accession>A0ABR6EDD3</accession>